<accession>A0ABS9HS10</accession>
<dbReference type="EC" id="5.1.3.14" evidence="4"/>
<dbReference type="GO" id="GO:0008761">
    <property type="term" value="F:UDP-N-acetylglucosamine 2-epimerase activity"/>
    <property type="evidence" value="ECO:0007669"/>
    <property type="project" value="UniProtKB-EC"/>
</dbReference>
<feature type="domain" description="UDP-N-acetylglucosamine 2-epimerase" evidence="6">
    <location>
        <begin position="30"/>
        <end position="372"/>
    </location>
</feature>
<keyword evidence="8" id="KW-1185">Reference proteome</keyword>
<evidence type="ECO:0000256" key="2">
    <source>
        <dbReference type="ARBA" id="ARBA00036080"/>
    </source>
</evidence>
<evidence type="ECO:0000313" key="8">
    <source>
        <dbReference type="Proteomes" id="UP001430796"/>
    </source>
</evidence>
<comment type="catalytic activity">
    <reaction evidence="2">
        <text>UDP-N-acetyl-alpha-D-glucosamine = UDP-N-acetyl-alpha-D-mannosamine</text>
        <dbReference type="Rhea" id="RHEA:17213"/>
        <dbReference type="ChEBI" id="CHEBI:57705"/>
        <dbReference type="ChEBI" id="CHEBI:68623"/>
        <dbReference type="EC" id="5.1.3.14"/>
    </reaction>
</comment>
<comment type="caution">
    <text evidence="7">The sequence shown here is derived from an EMBL/GenBank/DDBJ whole genome shotgun (WGS) entry which is preliminary data.</text>
</comment>
<evidence type="ECO:0000256" key="3">
    <source>
        <dbReference type="ARBA" id="ARBA00038209"/>
    </source>
</evidence>
<dbReference type="CDD" id="cd03786">
    <property type="entry name" value="GTB_UDP-GlcNAc_2-Epimerase"/>
    <property type="match status" value="1"/>
</dbReference>
<proteinExistence type="inferred from homology"/>
<protein>
    <recommendedName>
        <fullName evidence="4">UDP-N-acetylglucosamine 2-epimerase (non-hydrolyzing)</fullName>
        <ecNumber evidence="4">5.1.3.14</ecNumber>
    </recommendedName>
</protein>
<evidence type="ECO:0000256" key="5">
    <source>
        <dbReference type="RuleBase" id="RU003513"/>
    </source>
</evidence>
<gene>
    <name evidence="7" type="primary">wecB</name>
    <name evidence="7" type="ORF">L3V18_05810</name>
</gene>
<keyword evidence="1 5" id="KW-0413">Isomerase</keyword>
<dbReference type="PANTHER" id="PTHR43174:SF2">
    <property type="entry name" value="UDP-N-ACETYLGLUCOSAMINE 2-EPIMERASE"/>
    <property type="match status" value="1"/>
</dbReference>
<dbReference type="Gene3D" id="3.40.50.2000">
    <property type="entry name" value="Glycogen Phosphorylase B"/>
    <property type="match status" value="2"/>
</dbReference>
<evidence type="ECO:0000313" key="7">
    <source>
        <dbReference type="EMBL" id="MCF7221306.1"/>
    </source>
</evidence>
<evidence type="ECO:0000256" key="1">
    <source>
        <dbReference type="ARBA" id="ARBA00023235"/>
    </source>
</evidence>
<reference evidence="7" key="2">
    <citation type="submission" date="2022-01" db="EMBL/GenBank/DDBJ databases">
        <authorList>
            <person name="Zhou L.Y."/>
        </authorList>
    </citation>
    <scope>NUCLEOTIDE SEQUENCE</scope>
    <source>
        <strain evidence="7">TLK-CK17</strain>
    </source>
</reference>
<organism evidence="7 8">
    <name type="scientific">Marilutibacter chinensis</name>
    <dbReference type="NCBI Taxonomy" id="2912247"/>
    <lineage>
        <taxon>Bacteria</taxon>
        <taxon>Pseudomonadati</taxon>
        <taxon>Pseudomonadota</taxon>
        <taxon>Gammaproteobacteria</taxon>
        <taxon>Lysobacterales</taxon>
        <taxon>Lysobacteraceae</taxon>
        <taxon>Marilutibacter</taxon>
    </lineage>
</organism>
<comment type="similarity">
    <text evidence="3 5">Belongs to the UDP-N-acetylglucosamine 2-epimerase family.</text>
</comment>
<dbReference type="NCBIfam" id="TIGR00236">
    <property type="entry name" value="wecB"/>
    <property type="match status" value="1"/>
</dbReference>
<evidence type="ECO:0000256" key="4">
    <source>
        <dbReference type="ARBA" id="ARBA00038858"/>
    </source>
</evidence>
<dbReference type="SUPFAM" id="SSF53756">
    <property type="entry name" value="UDP-Glycosyltransferase/glycogen phosphorylase"/>
    <property type="match status" value="1"/>
</dbReference>
<sequence length="381" mass="41772">MPRKKKVMVVFGTRPEAIKMAPVVSALGGMPDIEPLVTVTAQHRQMLDQVLDLFSISPDDDLDVMEPGQTLPRLFSKILTGMTAVIEQRKPDLVLVHGDTSTTLATSLAAFYAKVPVGHVEAGLRTGNMQAPWPEEANRRLTAPLSALHFAPTERSAKNLIDEGIPGEDVHITGNTVVDALLEVVTQIEARSELRNELEARFPFLDGSKRLILVTGHRRENFGAGFEQICFALADIAERDDVQVVYPVHLNPNVQEPVQRLLSGNPRVFLIEPQDYLPFVYLMSRAYLILTDSGGIQEEAPSLGKPVLVMRETTERPEAVEAGTVLLVGVNRERIVGQAIRLLDDASTYLAMSRAHNPYGDGKAARRIADVIAAMHRSPGA</sequence>
<name>A0ABS9HS10_9GAMM</name>
<dbReference type="Proteomes" id="UP001430796">
    <property type="component" value="Unassembled WGS sequence"/>
</dbReference>
<dbReference type="EMBL" id="JAKJPO010000003">
    <property type="protein sequence ID" value="MCF7221306.1"/>
    <property type="molecule type" value="Genomic_DNA"/>
</dbReference>
<dbReference type="PANTHER" id="PTHR43174">
    <property type="entry name" value="UDP-N-ACETYLGLUCOSAMINE 2-EPIMERASE"/>
    <property type="match status" value="1"/>
</dbReference>
<dbReference type="InterPro" id="IPR029767">
    <property type="entry name" value="WecB-like"/>
</dbReference>
<dbReference type="InterPro" id="IPR003331">
    <property type="entry name" value="UDP_GlcNAc_Epimerase_2_dom"/>
</dbReference>
<dbReference type="Pfam" id="PF02350">
    <property type="entry name" value="Epimerase_2"/>
    <property type="match status" value="1"/>
</dbReference>
<reference evidence="7" key="1">
    <citation type="submission" date="2022-01" db="EMBL/GenBank/DDBJ databases">
        <title>Lysobacter chinensis sp. nov., a bacterium isolated from cow dung compost.</title>
        <authorList>
            <person name="Liu Y."/>
        </authorList>
    </citation>
    <scope>NUCLEOTIDE SEQUENCE</scope>
    <source>
        <strain evidence="7">TLK-CK17</strain>
    </source>
</reference>
<evidence type="ECO:0000259" key="6">
    <source>
        <dbReference type="Pfam" id="PF02350"/>
    </source>
</evidence>